<gene>
    <name evidence="1" type="ORF">FTUN_5174</name>
</gene>
<dbReference type="Proteomes" id="UP000503447">
    <property type="component" value="Chromosome"/>
</dbReference>
<dbReference type="KEGG" id="ftj:FTUN_5174"/>
<sequence length="105" mass="11511">MRTSLQLPRVVLRSRRVVEKGRCGFVFRPKGWDSIAPGITRGGTRVISRAEGLAQAELCQAFSPGNPLAMLSQPFGLKNAGCGPTAGERFHRGNRLAPAVRRRRQ</sequence>
<dbReference type="EMBL" id="CP053452">
    <property type="protein sequence ID" value="QJW97599.1"/>
    <property type="molecule type" value="Genomic_DNA"/>
</dbReference>
<protein>
    <submittedName>
        <fullName evidence="1">Uncharacterized protein</fullName>
    </submittedName>
</protein>
<dbReference type="AlphaFoldDB" id="A0A6M5YUK9"/>
<evidence type="ECO:0000313" key="2">
    <source>
        <dbReference type="Proteomes" id="UP000503447"/>
    </source>
</evidence>
<name>A0A6M5YUK9_9BACT</name>
<keyword evidence="2" id="KW-1185">Reference proteome</keyword>
<proteinExistence type="predicted"/>
<accession>A0A6M5YUK9</accession>
<evidence type="ECO:0000313" key="1">
    <source>
        <dbReference type="EMBL" id="QJW97599.1"/>
    </source>
</evidence>
<reference evidence="2" key="1">
    <citation type="submission" date="2020-05" db="EMBL/GenBank/DDBJ databases">
        <title>Frigoriglobus tundricola gen. nov., sp. nov., a psychrotolerant cellulolytic planctomycete of the family Gemmataceae with two divergent copies of 16S rRNA gene.</title>
        <authorList>
            <person name="Kulichevskaya I.S."/>
            <person name="Ivanova A.A."/>
            <person name="Naumoff D.G."/>
            <person name="Beletsky A.V."/>
            <person name="Rijpstra W.I.C."/>
            <person name="Sinninghe Damste J.S."/>
            <person name="Mardanov A.V."/>
            <person name="Ravin N.V."/>
            <person name="Dedysh S.N."/>
        </authorList>
    </citation>
    <scope>NUCLEOTIDE SEQUENCE [LARGE SCALE GENOMIC DNA]</scope>
    <source>
        <strain evidence="2">PL17</strain>
    </source>
</reference>
<organism evidence="1 2">
    <name type="scientific">Frigoriglobus tundricola</name>
    <dbReference type="NCBI Taxonomy" id="2774151"/>
    <lineage>
        <taxon>Bacteria</taxon>
        <taxon>Pseudomonadati</taxon>
        <taxon>Planctomycetota</taxon>
        <taxon>Planctomycetia</taxon>
        <taxon>Gemmatales</taxon>
        <taxon>Gemmataceae</taxon>
        <taxon>Frigoriglobus</taxon>
    </lineage>
</organism>